<proteinExistence type="predicted"/>
<organism evidence="1 2">
    <name type="scientific">Halosquirtibacter laminarini</name>
    <dbReference type="NCBI Taxonomy" id="3374600"/>
    <lineage>
        <taxon>Bacteria</taxon>
        <taxon>Pseudomonadati</taxon>
        <taxon>Bacteroidota</taxon>
        <taxon>Bacteroidia</taxon>
        <taxon>Marinilabiliales</taxon>
        <taxon>Prolixibacteraceae</taxon>
        <taxon>Halosquirtibacter</taxon>
    </lineage>
</organism>
<gene>
    <name evidence="1" type="ORF">K4L44_02700</name>
</gene>
<dbReference type="EMBL" id="CP081303">
    <property type="protein sequence ID" value="QZE15940.1"/>
    <property type="molecule type" value="Genomic_DNA"/>
</dbReference>
<accession>A0AC61NJM3</accession>
<sequence length="313" mass="34386">MREIIKIDEDLCNGCGLCIPNCHEGALRIIDNKARLISDLMCDGLGACIGHCPKGAIQIEKREAAPYDEILVIKDMVKKGLNTVVAHLCHLKDYNEMEFVRQGVSWMSQNQDAFEFDLQEVKKVVHNHKGGTKQAEKPEEKKINMKSSLLMDNASSGGCGSGCPGSQNIAFDAPAEMNTPQMSTATPSALRQWPVQMHLLNPNAPFLRNADLLVAADCVAFTLGNFHSEYLQGKALAIACPKLDSQQQAYVDKLIMMINEARINTITVMLMEVPCCGGLLRLVQEACLEASRKVPVKTITVSVQGEILDESWV</sequence>
<name>A0AC61NJM3_9BACT</name>
<reference evidence="1" key="1">
    <citation type="submission" date="2021-08" db="EMBL/GenBank/DDBJ databases">
        <title>Novel anaerobic bacterium isolated from sea squirt in East Sea, Republic of Korea.</title>
        <authorList>
            <person name="Nguyen T.H."/>
            <person name="Li Z."/>
            <person name="Lee Y.-J."/>
            <person name="Ko J."/>
            <person name="Kim S.-G."/>
        </authorList>
    </citation>
    <scope>NUCLEOTIDE SEQUENCE</scope>
    <source>
        <strain evidence="1">KCTC 25031</strain>
    </source>
</reference>
<dbReference type="Proteomes" id="UP000826212">
    <property type="component" value="Chromosome"/>
</dbReference>
<protein>
    <submittedName>
        <fullName evidence="1">4Fe-4S binding protein</fullName>
    </submittedName>
</protein>
<evidence type="ECO:0000313" key="2">
    <source>
        <dbReference type="Proteomes" id="UP000826212"/>
    </source>
</evidence>
<evidence type="ECO:0000313" key="1">
    <source>
        <dbReference type="EMBL" id="QZE15940.1"/>
    </source>
</evidence>
<keyword evidence="2" id="KW-1185">Reference proteome</keyword>